<gene>
    <name evidence="1" type="ORF">GDO81_019425</name>
</gene>
<organism evidence="1 2">
    <name type="scientific">Engystomops pustulosus</name>
    <name type="common">Tungara frog</name>
    <name type="synonym">Physalaemus pustulosus</name>
    <dbReference type="NCBI Taxonomy" id="76066"/>
    <lineage>
        <taxon>Eukaryota</taxon>
        <taxon>Metazoa</taxon>
        <taxon>Chordata</taxon>
        <taxon>Craniata</taxon>
        <taxon>Vertebrata</taxon>
        <taxon>Euteleostomi</taxon>
        <taxon>Amphibia</taxon>
        <taxon>Batrachia</taxon>
        <taxon>Anura</taxon>
        <taxon>Neobatrachia</taxon>
        <taxon>Hyloidea</taxon>
        <taxon>Leptodactylidae</taxon>
        <taxon>Leiuperinae</taxon>
        <taxon>Engystomops</taxon>
    </lineage>
</organism>
<evidence type="ECO:0000313" key="1">
    <source>
        <dbReference type="EMBL" id="KAG8540375.1"/>
    </source>
</evidence>
<proteinExistence type="predicted"/>
<accession>A0AAV6YZG1</accession>
<name>A0AAV6YZG1_ENGPU</name>
<keyword evidence="2" id="KW-1185">Reference proteome</keyword>
<dbReference type="Proteomes" id="UP000824782">
    <property type="component" value="Unassembled WGS sequence"/>
</dbReference>
<dbReference type="EMBL" id="WNYA01010688">
    <property type="protein sequence ID" value="KAG8540375.1"/>
    <property type="molecule type" value="Genomic_DNA"/>
</dbReference>
<comment type="caution">
    <text evidence="1">The sequence shown here is derived from an EMBL/GenBank/DDBJ whole genome shotgun (WGS) entry which is preliminary data.</text>
</comment>
<sequence length="83" mass="9564">MRGVSPHRMPCSDITIFSHDTFRGEIPSFPDVTYNNLLVCILHSPWNMGDIHPCSKFRCSFAVRYSAYTCCRHVLFCTRCCTI</sequence>
<protein>
    <submittedName>
        <fullName evidence="1">Uncharacterized protein</fullName>
    </submittedName>
</protein>
<evidence type="ECO:0000313" key="2">
    <source>
        <dbReference type="Proteomes" id="UP000824782"/>
    </source>
</evidence>
<dbReference type="AlphaFoldDB" id="A0AAV6YZG1"/>
<reference evidence="1" key="1">
    <citation type="thesis" date="2020" institute="ProQuest LLC" country="789 East Eisenhower Parkway, Ann Arbor, MI, USA">
        <title>Comparative Genomics and Chromosome Evolution.</title>
        <authorList>
            <person name="Mudd A.B."/>
        </authorList>
    </citation>
    <scope>NUCLEOTIDE SEQUENCE</scope>
    <source>
        <strain evidence="1">237g6f4</strain>
        <tissue evidence="1">Blood</tissue>
    </source>
</reference>